<keyword evidence="1" id="KW-0472">Membrane</keyword>
<dbReference type="PANTHER" id="PTHR11360">
    <property type="entry name" value="MONOCARBOXYLATE TRANSPORTER"/>
    <property type="match status" value="1"/>
</dbReference>
<proteinExistence type="predicted"/>
<evidence type="ECO:0008006" key="4">
    <source>
        <dbReference type="Google" id="ProtNLM"/>
    </source>
</evidence>
<accession>A0A1J8QQ76</accession>
<evidence type="ECO:0000313" key="2">
    <source>
        <dbReference type="EMBL" id="OJA15592.1"/>
    </source>
</evidence>
<dbReference type="OrthoDB" id="6499973at2759"/>
<dbReference type="Proteomes" id="UP000183567">
    <property type="component" value="Unassembled WGS sequence"/>
</dbReference>
<dbReference type="SUPFAM" id="SSF103473">
    <property type="entry name" value="MFS general substrate transporter"/>
    <property type="match status" value="1"/>
</dbReference>
<protein>
    <recommendedName>
        <fullName evidence="4">Major facilitator superfamily (MFS) profile domain-containing protein</fullName>
    </recommendedName>
</protein>
<feature type="transmembrane region" description="Helical" evidence="1">
    <location>
        <begin position="269"/>
        <end position="291"/>
    </location>
</feature>
<comment type="caution">
    <text evidence="2">The sequence shown here is derived from an EMBL/GenBank/DDBJ whole genome shotgun (WGS) entry which is preliminary data.</text>
</comment>
<sequence length="377" mass="39729">MSSPHPSDETANVDESASQRVKITAVQNSLSKNEHDDQSGASDFPDGGLTAWGTALGAFLIQFCGFGYNSFTLCIGSGVATGLTSIPSIAIVSHHFQQRRSVVMGLVVAGASLGAVSHPILLNNLINGKLGFANGVRASAGMISGLNFIACLLMRTRLLPQQKAVSYTRVLKNSFTDPAYLLSLPRMVTFQVGFSFETFYLQLDSTLHGLSNRFSFYSLTTLHSGDFIGKITAGFVSAYAGIPNTVVGSSLISSAIIFAMIGLHSVASVVMIGIIYGYFSGVCVATMSPLISDLTPEISDLGIRIGLSFAISSIGALVGTSGAPICGALLSGNYIWWKPVVFAGSVTICGSIMFAFMQFILKIRHKTATVFSKEAGA</sequence>
<dbReference type="InterPro" id="IPR050327">
    <property type="entry name" value="Proton-linked_MCT"/>
</dbReference>
<keyword evidence="3" id="KW-1185">Reference proteome</keyword>
<evidence type="ECO:0000256" key="1">
    <source>
        <dbReference type="SAM" id="Phobius"/>
    </source>
</evidence>
<dbReference type="Gene3D" id="1.20.1250.20">
    <property type="entry name" value="MFS general substrate transporter like domains"/>
    <property type="match status" value="2"/>
</dbReference>
<evidence type="ECO:0000313" key="3">
    <source>
        <dbReference type="Proteomes" id="UP000183567"/>
    </source>
</evidence>
<gene>
    <name evidence="2" type="ORF">AZE42_08336</name>
</gene>
<feature type="transmembrane region" description="Helical" evidence="1">
    <location>
        <begin position="102"/>
        <end position="122"/>
    </location>
</feature>
<feature type="transmembrane region" description="Helical" evidence="1">
    <location>
        <begin position="134"/>
        <end position="154"/>
    </location>
</feature>
<feature type="transmembrane region" description="Helical" evidence="1">
    <location>
        <begin position="245"/>
        <end position="263"/>
    </location>
</feature>
<feature type="transmembrane region" description="Helical" evidence="1">
    <location>
        <begin position="336"/>
        <end position="356"/>
    </location>
</feature>
<dbReference type="PANTHER" id="PTHR11360:SF284">
    <property type="entry name" value="EG:103B4.3 PROTEIN-RELATED"/>
    <property type="match status" value="1"/>
</dbReference>
<dbReference type="InterPro" id="IPR036259">
    <property type="entry name" value="MFS_trans_sf"/>
</dbReference>
<feature type="transmembrane region" description="Helical" evidence="1">
    <location>
        <begin position="303"/>
        <end position="330"/>
    </location>
</feature>
<name>A0A1J8QQ76_9AGAM</name>
<keyword evidence="1" id="KW-1133">Transmembrane helix</keyword>
<keyword evidence="1" id="KW-0812">Transmembrane</keyword>
<reference evidence="2 3" key="1">
    <citation type="submission" date="2016-03" db="EMBL/GenBank/DDBJ databases">
        <title>Comparative genomics of the ectomycorrhizal sister species Rhizopogon vinicolor and Rhizopogon vesiculosus (Basidiomycota: Boletales) reveals a divergence of the mating type B locus.</title>
        <authorList>
            <person name="Mujic A.B."/>
            <person name="Kuo A."/>
            <person name="Tritt A."/>
            <person name="Lipzen A."/>
            <person name="Chen C."/>
            <person name="Johnson J."/>
            <person name="Sharma A."/>
            <person name="Barry K."/>
            <person name="Grigoriev I.V."/>
            <person name="Spatafora J.W."/>
        </authorList>
    </citation>
    <scope>NUCLEOTIDE SEQUENCE [LARGE SCALE GENOMIC DNA]</scope>
    <source>
        <strain evidence="2 3">AM-OR11-056</strain>
    </source>
</reference>
<organism evidence="2 3">
    <name type="scientific">Rhizopogon vesiculosus</name>
    <dbReference type="NCBI Taxonomy" id="180088"/>
    <lineage>
        <taxon>Eukaryota</taxon>
        <taxon>Fungi</taxon>
        <taxon>Dikarya</taxon>
        <taxon>Basidiomycota</taxon>
        <taxon>Agaricomycotina</taxon>
        <taxon>Agaricomycetes</taxon>
        <taxon>Agaricomycetidae</taxon>
        <taxon>Boletales</taxon>
        <taxon>Suillineae</taxon>
        <taxon>Rhizopogonaceae</taxon>
        <taxon>Rhizopogon</taxon>
    </lineage>
</organism>
<dbReference type="AlphaFoldDB" id="A0A1J8QQ76"/>
<dbReference type="EMBL" id="LVVM01003008">
    <property type="protein sequence ID" value="OJA15592.1"/>
    <property type="molecule type" value="Genomic_DNA"/>
</dbReference>